<accession>A0A450U631</accession>
<name>A0A450U631_9GAMM</name>
<proteinExistence type="predicted"/>
<gene>
    <name evidence="2" type="ORF">BECKLFY1418B_GA0070995_100526</name>
</gene>
<dbReference type="EMBL" id="CAADFF010000005">
    <property type="protein sequence ID" value="VFJ86963.1"/>
    <property type="molecule type" value="Genomic_DNA"/>
</dbReference>
<feature type="region of interest" description="Disordered" evidence="1">
    <location>
        <begin position="33"/>
        <end position="68"/>
    </location>
</feature>
<reference evidence="2" key="1">
    <citation type="submission" date="2019-02" db="EMBL/GenBank/DDBJ databases">
        <authorList>
            <person name="Gruber-Vodicka R. H."/>
            <person name="Seah K. B. B."/>
        </authorList>
    </citation>
    <scope>NUCLEOTIDE SEQUENCE</scope>
    <source>
        <strain evidence="2">BECK_M7</strain>
    </source>
</reference>
<sequence length="68" mass="7958">MIDDPIVNEIRQVRRAYEKRFDNDLHAICEDLRRQERESNREFRTPPNDAGQDKVGRSVQGKPVASPH</sequence>
<feature type="compositionally biased region" description="Basic and acidic residues" evidence="1">
    <location>
        <begin position="33"/>
        <end position="44"/>
    </location>
</feature>
<organism evidence="2">
    <name type="scientific">Candidatus Kentrum sp. LFY</name>
    <dbReference type="NCBI Taxonomy" id="2126342"/>
    <lineage>
        <taxon>Bacteria</taxon>
        <taxon>Pseudomonadati</taxon>
        <taxon>Pseudomonadota</taxon>
        <taxon>Gammaproteobacteria</taxon>
        <taxon>Candidatus Kentrum</taxon>
    </lineage>
</organism>
<protein>
    <submittedName>
        <fullName evidence="2">Uncharacterized protein</fullName>
    </submittedName>
</protein>
<evidence type="ECO:0000256" key="1">
    <source>
        <dbReference type="SAM" id="MobiDB-lite"/>
    </source>
</evidence>
<evidence type="ECO:0000313" key="2">
    <source>
        <dbReference type="EMBL" id="VFJ86963.1"/>
    </source>
</evidence>
<dbReference type="AlphaFoldDB" id="A0A450U631"/>